<accession>A0A0F0CMJ6</accession>
<keyword evidence="1" id="KW-1133">Transmembrane helix</keyword>
<feature type="transmembrane region" description="Helical" evidence="1">
    <location>
        <begin position="6"/>
        <end position="24"/>
    </location>
</feature>
<keyword evidence="1" id="KW-0812">Transmembrane</keyword>
<gene>
    <name evidence="2" type="ORF">OMAG_001640</name>
</gene>
<keyword evidence="3" id="KW-1185">Reference proteome</keyword>
<comment type="caution">
    <text evidence="2">The sequence shown here is derived from an EMBL/GenBank/DDBJ whole genome shotgun (WGS) entry which is preliminary data.</text>
</comment>
<name>A0A0F0CMJ6_9BACT</name>
<evidence type="ECO:0000313" key="2">
    <source>
        <dbReference type="EMBL" id="KJJ84492.1"/>
    </source>
</evidence>
<organism evidence="2 3">
    <name type="scientific">Candidatus Omnitrophus magneticus</name>
    <dbReference type="NCBI Taxonomy" id="1609969"/>
    <lineage>
        <taxon>Bacteria</taxon>
        <taxon>Pseudomonadati</taxon>
        <taxon>Candidatus Omnitrophota</taxon>
        <taxon>Candidatus Omnitrophus</taxon>
    </lineage>
</organism>
<reference evidence="2 3" key="1">
    <citation type="submission" date="2015-02" db="EMBL/GenBank/DDBJ databases">
        <title>Single-cell genomics of uncultivated deep-branching MTB reveals a conserved set of magnetosome genes.</title>
        <authorList>
            <person name="Kolinko S."/>
            <person name="Richter M."/>
            <person name="Glockner F.O."/>
            <person name="Brachmann A."/>
            <person name="Schuler D."/>
        </authorList>
    </citation>
    <scope>NUCLEOTIDE SEQUENCE [LARGE SCALE GENOMIC DNA]</scope>
    <source>
        <strain evidence="2">SKK-01</strain>
    </source>
</reference>
<dbReference type="EMBL" id="JYNY01000343">
    <property type="protein sequence ID" value="KJJ84492.1"/>
    <property type="molecule type" value="Genomic_DNA"/>
</dbReference>
<evidence type="ECO:0000256" key="1">
    <source>
        <dbReference type="SAM" id="Phobius"/>
    </source>
</evidence>
<keyword evidence="1" id="KW-0472">Membrane</keyword>
<evidence type="ECO:0000313" key="3">
    <source>
        <dbReference type="Proteomes" id="UP000033428"/>
    </source>
</evidence>
<dbReference type="AlphaFoldDB" id="A0A0F0CMJ6"/>
<proteinExistence type="predicted"/>
<dbReference type="Proteomes" id="UP000033428">
    <property type="component" value="Unassembled WGS sequence"/>
</dbReference>
<sequence length="44" mass="4978">MENYISVGTVFAVKIVITMAKCVFKIRPKIKIKFQVFVSGCNLL</sequence>
<protein>
    <submittedName>
        <fullName evidence="2">Uncharacterized protein</fullName>
    </submittedName>
</protein>